<dbReference type="OrthoDB" id="5570877at2"/>
<dbReference type="SUPFAM" id="SSF55729">
    <property type="entry name" value="Acyl-CoA N-acyltransferases (Nat)"/>
    <property type="match status" value="1"/>
</dbReference>
<dbReference type="Gene3D" id="3.40.630.30">
    <property type="match status" value="1"/>
</dbReference>
<dbReference type="RefSeq" id="WP_116542064.1">
    <property type="nucleotide sequence ID" value="NZ_QEKI01000002.1"/>
</dbReference>
<dbReference type="EMBL" id="QEKI01000002">
    <property type="protein sequence ID" value="PVY43022.1"/>
    <property type="molecule type" value="Genomic_DNA"/>
</dbReference>
<evidence type="ECO:0000313" key="3">
    <source>
        <dbReference type="Proteomes" id="UP000245466"/>
    </source>
</evidence>
<gene>
    <name evidence="2" type="ORF">C8E01_102198</name>
</gene>
<dbReference type="CDD" id="cd04301">
    <property type="entry name" value="NAT_SF"/>
    <property type="match status" value="1"/>
</dbReference>
<dbReference type="InterPro" id="IPR000182">
    <property type="entry name" value="GNAT_dom"/>
</dbReference>
<dbReference type="Proteomes" id="UP000245466">
    <property type="component" value="Unassembled WGS sequence"/>
</dbReference>
<keyword evidence="3" id="KW-1185">Reference proteome</keyword>
<keyword evidence="2" id="KW-0808">Transferase</keyword>
<evidence type="ECO:0000313" key="2">
    <source>
        <dbReference type="EMBL" id="PVY43022.1"/>
    </source>
</evidence>
<dbReference type="PROSITE" id="PS51186">
    <property type="entry name" value="GNAT"/>
    <property type="match status" value="1"/>
</dbReference>
<accession>A0A2U1B341</accession>
<sequence length="321" mass="36192">MQIRKGTAADIPAIVELLKSSLGEGLIQKSEALWNWKHLENPHGASPVLVAEAHGQVVGVRAFLRWQWVYKGQVLQAIRAVDTATHPSYQGKGIFKKLTLQGLEDAKSVGIHLVYNTPNESSKPGYLKMGWVEMNRMALKLKVNPFAYKQLNPPMPPAQDWNKLASILAQLSNPVNNANDYVHTVLSPAYIKWRYQDNPLFDYYFLSDYRSYVLFYRYKQHKFGQEMRVVDLFTVKSAFDKSAKKALAISFKQVSGACFLTSASGRHFELAGSVYPGMGLLPVLDKGPIVTLRNISLQEDKFNVLSKQESWGYALGDMELF</sequence>
<evidence type="ECO:0000259" key="1">
    <source>
        <dbReference type="PROSITE" id="PS51186"/>
    </source>
</evidence>
<dbReference type="InterPro" id="IPR016181">
    <property type="entry name" value="Acyl_CoA_acyltransferase"/>
</dbReference>
<proteinExistence type="predicted"/>
<comment type="caution">
    <text evidence="2">The sequence shown here is derived from an EMBL/GenBank/DDBJ whole genome shotgun (WGS) entry which is preliminary data.</text>
</comment>
<dbReference type="AlphaFoldDB" id="A0A2U1B341"/>
<reference evidence="2 3" key="1">
    <citation type="submission" date="2018-04" db="EMBL/GenBank/DDBJ databases">
        <title>Genomic Encyclopedia of Type Strains, Phase IV (KMG-IV): sequencing the most valuable type-strain genomes for metagenomic binning, comparative biology and taxonomic classification.</title>
        <authorList>
            <person name="Goeker M."/>
        </authorList>
    </citation>
    <scope>NUCLEOTIDE SEQUENCE [LARGE SCALE GENOMIC DNA]</scope>
    <source>
        <strain evidence="2 3">DSM 100231</strain>
    </source>
</reference>
<organism evidence="2 3">
    <name type="scientific">Pontibacter virosus</name>
    <dbReference type="NCBI Taxonomy" id="1765052"/>
    <lineage>
        <taxon>Bacteria</taxon>
        <taxon>Pseudomonadati</taxon>
        <taxon>Bacteroidota</taxon>
        <taxon>Cytophagia</taxon>
        <taxon>Cytophagales</taxon>
        <taxon>Hymenobacteraceae</taxon>
        <taxon>Pontibacter</taxon>
    </lineage>
</organism>
<feature type="domain" description="N-acetyltransferase" evidence="1">
    <location>
        <begin position="1"/>
        <end position="153"/>
    </location>
</feature>
<name>A0A2U1B341_9BACT</name>
<protein>
    <submittedName>
        <fullName evidence="2">N-acetylglutamate synthase-like GNAT family acetyltransferase</fullName>
    </submittedName>
</protein>
<dbReference type="GO" id="GO:0016747">
    <property type="term" value="F:acyltransferase activity, transferring groups other than amino-acyl groups"/>
    <property type="evidence" value="ECO:0007669"/>
    <property type="project" value="InterPro"/>
</dbReference>
<dbReference type="Pfam" id="PF13527">
    <property type="entry name" value="Acetyltransf_9"/>
    <property type="match status" value="1"/>
</dbReference>